<name>G2G3Y8_9ACTN</name>
<protein>
    <submittedName>
        <fullName evidence="1">Uncharacterized protein</fullName>
    </submittedName>
</protein>
<dbReference type="AlphaFoldDB" id="G2G3Y8"/>
<comment type="caution">
    <text evidence="1">The sequence shown here is derived from an EMBL/GenBank/DDBJ whole genome shotgun (WGS) entry which is preliminary data.</text>
</comment>
<organism evidence="1 2">
    <name type="scientific">Streptomyces zinciresistens K42</name>
    <dbReference type="NCBI Taxonomy" id="700597"/>
    <lineage>
        <taxon>Bacteria</taxon>
        <taxon>Bacillati</taxon>
        <taxon>Actinomycetota</taxon>
        <taxon>Actinomycetes</taxon>
        <taxon>Kitasatosporales</taxon>
        <taxon>Streptomycetaceae</taxon>
        <taxon>Streptomyces</taxon>
    </lineage>
</organism>
<proteinExistence type="predicted"/>
<gene>
    <name evidence="1" type="ORF">SZN_00945</name>
</gene>
<dbReference type="EMBL" id="AGBF01000001">
    <property type="protein sequence ID" value="EGX61884.1"/>
    <property type="molecule type" value="Genomic_DNA"/>
</dbReference>
<reference evidence="1 2" key="1">
    <citation type="submission" date="2011-08" db="EMBL/GenBank/DDBJ databases">
        <authorList>
            <person name="Lin Y."/>
            <person name="Hao X."/>
            <person name="Johnstone L."/>
            <person name="Miller S.J."/>
            <person name="Wei G."/>
            <person name="Rensing C."/>
        </authorList>
    </citation>
    <scope>NUCLEOTIDE SEQUENCE [LARGE SCALE GENOMIC DNA]</scope>
    <source>
        <strain evidence="1 2">K42</strain>
    </source>
</reference>
<accession>G2G3Y8</accession>
<evidence type="ECO:0000313" key="1">
    <source>
        <dbReference type="EMBL" id="EGX61884.1"/>
    </source>
</evidence>
<keyword evidence="2" id="KW-1185">Reference proteome</keyword>
<dbReference type="Proteomes" id="UP000004217">
    <property type="component" value="Unassembled WGS sequence"/>
</dbReference>
<evidence type="ECO:0000313" key="2">
    <source>
        <dbReference type="Proteomes" id="UP000004217"/>
    </source>
</evidence>
<sequence>MILATRLPWHVQFAESPRPRAEAATGVDVVVTALRVGMPALEALRSEGEPVGPVLCCPAHGSMFIPVEAGTSHRWGAAHSQCLRDSWVCGAAYGSGWSRCPRRFWLLPYETSFPTTSPGSLHQQLSASRAQLRMVAA</sequence>